<comment type="caution">
    <text evidence="7">The sequence shown here is derived from an EMBL/GenBank/DDBJ whole genome shotgun (WGS) entry which is preliminary data.</text>
</comment>
<reference evidence="7 8" key="1">
    <citation type="submission" date="2019-06" db="EMBL/GenBank/DDBJ databases">
        <title>Pantoea dispersa Assembly.</title>
        <authorList>
            <person name="Wang J."/>
        </authorList>
    </citation>
    <scope>NUCLEOTIDE SEQUENCE [LARGE SCALE GENOMIC DNA]</scope>
    <source>
        <strain evidence="8">bio</strain>
    </source>
</reference>
<dbReference type="RefSeq" id="WP_141495331.1">
    <property type="nucleotide sequence ID" value="NZ_VICF01000001.1"/>
</dbReference>
<comment type="subcellular location">
    <subcellularLocation>
        <location evidence="1 5">Bacterial flagellum basal body</location>
    </subcellularLocation>
</comment>
<dbReference type="PANTHER" id="PTHR34653:SF1">
    <property type="entry name" value="FLAGELLAR HOOK-BASAL BODY COMPLEX PROTEIN FLIE"/>
    <property type="match status" value="1"/>
</dbReference>
<keyword evidence="7" id="KW-0969">Cilium</keyword>
<evidence type="ECO:0000256" key="1">
    <source>
        <dbReference type="ARBA" id="ARBA00004117"/>
    </source>
</evidence>
<dbReference type="InterPro" id="IPR001624">
    <property type="entry name" value="FliE"/>
</dbReference>
<proteinExistence type="inferred from homology"/>
<accession>A0ABY3A658</accession>
<dbReference type="PANTHER" id="PTHR34653">
    <property type="match status" value="1"/>
</dbReference>
<sequence>MSFSAMQSVVSQIQSQAAQLAEPSRRAPDTPASGVPAFGDALASSLQQLNHLQADANQQSQRFMLGDAGVELNDVMISGQKAAMALTFGIQMRNKMVSAYQEIMNMAV</sequence>
<dbReference type="EMBL" id="VICF01000001">
    <property type="protein sequence ID" value="TQC76850.1"/>
    <property type="molecule type" value="Genomic_DNA"/>
</dbReference>
<evidence type="ECO:0000256" key="3">
    <source>
        <dbReference type="ARBA" id="ARBA00018024"/>
    </source>
</evidence>
<evidence type="ECO:0000256" key="5">
    <source>
        <dbReference type="HAMAP-Rule" id="MF_00724"/>
    </source>
</evidence>
<evidence type="ECO:0000256" key="6">
    <source>
        <dbReference type="SAM" id="MobiDB-lite"/>
    </source>
</evidence>
<evidence type="ECO:0000256" key="2">
    <source>
        <dbReference type="ARBA" id="ARBA00009272"/>
    </source>
</evidence>
<name>A0ABY3A658_9GAMM</name>
<dbReference type="HAMAP" id="MF_00724">
    <property type="entry name" value="FliE"/>
    <property type="match status" value="1"/>
</dbReference>
<dbReference type="Proteomes" id="UP000319715">
    <property type="component" value="Unassembled WGS sequence"/>
</dbReference>
<evidence type="ECO:0000313" key="7">
    <source>
        <dbReference type="EMBL" id="TQC76850.1"/>
    </source>
</evidence>
<keyword evidence="7" id="KW-0966">Cell projection</keyword>
<evidence type="ECO:0000256" key="4">
    <source>
        <dbReference type="ARBA" id="ARBA00023143"/>
    </source>
</evidence>
<comment type="similarity">
    <text evidence="2 5">Belongs to the FliE family.</text>
</comment>
<organism evidence="7 8">
    <name type="scientific">Pantoea dispersa</name>
    <dbReference type="NCBI Taxonomy" id="59814"/>
    <lineage>
        <taxon>Bacteria</taxon>
        <taxon>Pseudomonadati</taxon>
        <taxon>Pseudomonadota</taxon>
        <taxon>Gammaproteobacteria</taxon>
        <taxon>Enterobacterales</taxon>
        <taxon>Erwiniaceae</taxon>
        <taxon>Pantoea</taxon>
    </lineage>
</organism>
<dbReference type="Pfam" id="PF02049">
    <property type="entry name" value="FliE"/>
    <property type="match status" value="1"/>
</dbReference>
<feature type="region of interest" description="Disordered" evidence="6">
    <location>
        <begin position="17"/>
        <end position="38"/>
    </location>
</feature>
<keyword evidence="4 5" id="KW-0975">Bacterial flagellum</keyword>
<dbReference type="PRINTS" id="PR01006">
    <property type="entry name" value="FLGHOOKFLIE"/>
</dbReference>
<protein>
    <recommendedName>
        <fullName evidence="3 5">Flagellar hook-basal body complex protein FliE</fullName>
    </recommendedName>
</protein>
<keyword evidence="7" id="KW-0282">Flagellum</keyword>
<evidence type="ECO:0000313" key="8">
    <source>
        <dbReference type="Proteomes" id="UP000319715"/>
    </source>
</evidence>
<keyword evidence="8" id="KW-1185">Reference proteome</keyword>
<gene>
    <name evidence="5 7" type="primary">fliE</name>
    <name evidence="7" type="ORF">FK492_02260</name>
</gene>
<dbReference type="NCBIfam" id="TIGR00205">
    <property type="entry name" value="fliE"/>
    <property type="match status" value="1"/>
</dbReference>